<feature type="binding site" evidence="2">
    <location>
        <begin position="7"/>
        <end position="20"/>
    </location>
    <ligand>
        <name>ATP</name>
        <dbReference type="ChEBI" id="CHEBI:30616"/>
    </ligand>
</feature>
<comment type="function">
    <text evidence="2">Catalyzes the formation of N(4)-acetylcytidine (ac(4)C) at the wobble position of elongator tRNA(Met), using acetate and ATP as substrates. First activates an acetate ion to form acetyladenylate (Ac-AMP) and then transfers the acetyl group to tRNA to form ac(4)C34.</text>
</comment>
<dbReference type="GO" id="GO:0000049">
    <property type="term" value="F:tRNA binding"/>
    <property type="evidence" value="ECO:0007669"/>
    <property type="project" value="UniProtKB-KW"/>
</dbReference>
<comment type="similarity">
    <text evidence="2">Belongs to the TmcAL family.</text>
</comment>
<dbReference type="PANTHER" id="PTHR37825">
    <property type="entry name" value="TRNA(MET) CYTIDINE ACETATE LIGASE"/>
    <property type="match status" value="1"/>
</dbReference>
<dbReference type="Pfam" id="PF05636">
    <property type="entry name" value="HIGH_NTase1"/>
    <property type="match status" value="1"/>
</dbReference>
<dbReference type="PANTHER" id="PTHR37825:SF1">
    <property type="entry name" value="TRNA(MET) CYTIDINE ACETATE LIGASE"/>
    <property type="match status" value="1"/>
</dbReference>
<keyword evidence="2" id="KW-0436">Ligase</keyword>
<dbReference type="GO" id="GO:0005524">
    <property type="term" value="F:ATP binding"/>
    <property type="evidence" value="ECO:0007669"/>
    <property type="project" value="UniProtKB-KW"/>
</dbReference>
<dbReference type="GO" id="GO:0006400">
    <property type="term" value="P:tRNA modification"/>
    <property type="evidence" value="ECO:0007669"/>
    <property type="project" value="UniProtKB-UniRule"/>
</dbReference>
<organism evidence="3 4">
    <name type="scientific">Solobacterium moorei</name>
    <dbReference type="NCBI Taxonomy" id="102148"/>
    <lineage>
        <taxon>Bacteria</taxon>
        <taxon>Bacillati</taxon>
        <taxon>Bacillota</taxon>
        <taxon>Erysipelotrichia</taxon>
        <taxon>Erysipelotrichales</taxon>
        <taxon>Erysipelotrichaceae</taxon>
        <taxon>Solobacterium</taxon>
    </lineage>
</organism>
<dbReference type="EMBL" id="QRWX01000002">
    <property type="protein sequence ID" value="RGT56267.1"/>
    <property type="molecule type" value="Genomic_DNA"/>
</dbReference>
<name>A0A412PF91_9FIRM</name>
<comment type="subcellular location">
    <subcellularLocation>
        <location evidence="2">Cytoplasm</location>
    </subcellularLocation>
</comment>
<dbReference type="HAMAP" id="MF_01539">
    <property type="entry name" value="TmcAL"/>
    <property type="match status" value="1"/>
</dbReference>
<keyword evidence="2" id="KW-0820">tRNA-binding</keyword>
<protein>
    <recommendedName>
        <fullName evidence="2">tRNA(Met) cytidine acetate ligase</fullName>
        <ecNumber evidence="2">6.3.4.-</ecNumber>
    </recommendedName>
</protein>
<accession>A0A412PF91</accession>
<dbReference type="EC" id="6.3.4.-" evidence="2"/>
<keyword evidence="1 2" id="KW-0819">tRNA processing</keyword>
<sequence>MKVCGIIAEYNPFHNGHRYQIEQARKQSGCDMVIAVMSGNFVQRGEPAIIDKWKRAKVAIENGVDLVIELPYFYATQSASKFAYGAVELLKIAKVDYISFGSECANLENLQEIADTSLNPDNLRESMQTGMSFPRAYSLLTGSMEPNDILAVSYLKYLKGSNIQPVIVQRTSSYLNPEISENASALAIRKALKNNESLASSTPMEEILKESTLVYPEQFYPYLRTYLLTSSRKQLENLFLFNEGIENHLRKCAADNDTYEGFLQDATTYRYTSNRIRRSILQAMVQLTKYEAQRLPALDHLRILAFNDTGKKWLHDMRKEDMRICSKFADVPFPWRTLEYRSTLLYTSVLPSEERKHLLKLEISGAHYISSEH</sequence>
<feature type="binding site" evidence="2">
    <location>
        <position position="170"/>
    </location>
    <ligand>
        <name>ATP</name>
        <dbReference type="ChEBI" id="CHEBI:30616"/>
    </ligand>
</feature>
<feature type="binding site" evidence="2">
    <location>
        <position position="147"/>
    </location>
    <ligand>
        <name>ATP</name>
        <dbReference type="ChEBI" id="CHEBI:30616"/>
    </ligand>
</feature>
<comment type="caution">
    <text evidence="3">The sequence shown here is derived from an EMBL/GenBank/DDBJ whole genome shotgun (WGS) entry which is preliminary data.</text>
</comment>
<evidence type="ECO:0000313" key="3">
    <source>
        <dbReference type="EMBL" id="RGT56267.1"/>
    </source>
</evidence>
<dbReference type="GO" id="GO:0016879">
    <property type="term" value="F:ligase activity, forming carbon-nitrogen bonds"/>
    <property type="evidence" value="ECO:0007669"/>
    <property type="project" value="UniProtKB-UniRule"/>
</dbReference>
<dbReference type="InterPro" id="IPR014729">
    <property type="entry name" value="Rossmann-like_a/b/a_fold"/>
</dbReference>
<feature type="binding site" evidence="2">
    <location>
        <position position="101"/>
    </location>
    <ligand>
        <name>ATP</name>
        <dbReference type="ChEBI" id="CHEBI:30616"/>
    </ligand>
</feature>
<evidence type="ECO:0000256" key="1">
    <source>
        <dbReference type="ARBA" id="ARBA00022694"/>
    </source>
</evidence>
<dbReference type="Proteomes" id="UP000284731">
    <property type="component" value="Unassembled WGS sequence"/>
</dbReference>
<dbReference type="RefSeq" id="WP_118764783.1">
    <property type="nucleotide sequence ID" value="NZ_CABJCF010000002.1"/>
</dbReference>
<comment type="catalytic activity">
    <reaction evidence="2">
        <text>cytidine(34) in elongator tRNA(Met) + acetate + ATP = N(4)-acetylcytidine(34) in elongator tRNA(Met) + AMP + diphosphate</text>
        <dbReference type="Rhea" id="RHEA:58144"/>
        <dbReference type="Rhea" id="RHEA-COMP:10693"/>
        <dbReference type="Rhea" id="RHEA-COMP:10694"/>
        <dbReference type="ChEBI" id="CHEBI:30089"/>
        <dbReference type="ChEBI" id="CHEBI:30616"/>
        <dbReference type="ChEBI" id="CHEBI:33019"/>
        <dbReference type="ChEBI" id="CHEBI:74900"/>
        <dbReference type="ChEBI" id="CHEBI:82748"/>
        <dbReference type="ChEBI" id="CHEBI:456215"/>
    </reaction>
</comment>
<reference evidence="3 4" key="1">
    <citation type="submission" date="2018-08" db="EMBL/GenBank/DDBJ databases">
        <title>A genome reference for cultivated species of the human gut microbiota.</title>
        <authorList>
            <person name="Zou Y."/>
            <person name="Xue W."/>
            <person name="Luo G."/>
        </authorList>
    </citation>
    <scope>NUCLEOTIDE SEQUENCE [LARGE SCALE GENOMIC DNA]</scope>
    <source>
        <strain evidence="3 4">AF18-46</strain>
    </source>
</reference>
<evidence type="ECO:0000256" key="2">
    <source>
        <dbReference type="HAMAP-Rule" id="MF_01539"/>
    </source>
</evidence>
<dbReference type="Gene3D" id="3.40.50.620">
    <property type="entry name" value="HUPs"/>
    <property type="match status" value="1"/>
</dbReference>
<dbReference type="GO" id="GO:0005737">
    <property type="term" value="C:cytoplasm"/>
    <property type="evidence" value="ECO:0007669"/>
    <property type="project" value="UniProtKB-SubCell"/>
</dbReference>
<keyword evidence="2" id="KW-0547">Nucleotide-binding</keyword>
<dbReference type="SUPFAM" id="SSF52374">
    <property type="entry name" value="Nucleotidylyl transferase"/>
    <property type="match status" value="1"/>
</dbReference>
<gene>
    <name evidence="2" type="primary">tmcAL</name>
    <name evidence="3" type="ORF">DWX20_05530</name>
</gene>
<comment type="caution">
    <text evidence="2">Lacks conserved residue(s) required for the propagation of feature annotation.</text>
</comment>
<proteinExistence type="inferred from homology"/>
<keyword evidence="2" id="KW-0067">ATP-binding</keyword>
<keyword evidence="2" id="KW-0694">RNA-binding</keyword>
<evidence type="ECO:0000313" key="4">
    <source>
        <dbReference type="Proteomes" id="UP000284731"/>
    </source>
</evidence>
<keyword evidence="2" id="KW-0963">Cytoplasm</keyword>
<dbReference type="AlphaFoldDB" id="A0A412PF91"/>
<dbReference type="InterPro" id="IPR008513">
    <property type="entry name" value="tRNA(Met)_cyd_acetate_ligase"/>
</dbReference>